<evidence type="ECO:0000313" key="1">
    <source>
        <dbReference type="EMBL" id="QHS87162.1"/>
    </source>
</evidence>
<name>A0A6C0B545_9ZZZZ</name>
<reference evidence="1" key="1">
    <citation type="journal article" date="2020" name="Nature">
        <title>Giant virus diversity and host interactions through global metagenomics.</title>
        <authorList>
            <person name="Schulz F."/>
            <person name="Roux S."/>
            <person name="Paez-Espino D."/>
            <person name="Jungbluth S."/>
            <person name="Walsh D.A."/>
            <person name="Denef V.J."/>
            <person name="McMahon K.D."/>
            <person name="Konstantinidis K.T."/>
            <person name="Eloe-Fadrosh E.A."/>
            <person name="Kyrpides N.C."/>
            <person name="Woyke T."/>
        </authorList>
    </citation>
    <scope>NUCLEOTIDE SEQUENCE</scope>
    <source>
        <strain evidence="1">GVMAG-M-3300009684-20</strain>
    </source>
</reference>
<dbReference type="AlphaFoldDB" id="A0A6C0B545"/>
<protein>
    <submittedName>
        <fullName evidence="1">Uncharacterized protein</fullName>
    </submittedName>
</protein>
<proteinExistence type="predicted"/>
<accession>A0A6C0B545</accession>
<dbReference type="EMBL" id="MN739078">
    <property type="protein sequence ID" value="QHS87162.1"/>
    <property type="molecule type" value="Genomic_DNA"/>
</dbReference>
<organism evidence="1">
    <name type="scientific">viral metagenome</name>
    <dbReference type="NCBI Taxonomy" id="1070528"/>
    <lineage>
        <taxon>unclassified sequences</taxon>
        <taxon>metagenomes</taxon>
        <taxon>organismal metagenomes</taxon>
    </lineage>
</organism>
<sequence length="95" mass="10930">MAVYELGEGKFVPNQLIKDSEITITADFPGELTKQGKFKSNRIVNLAAGGTYIIKAGTLFSIYNGRSLFLRRGGRRTRRVRRSLTLHRRKYRLRK</sequence>